<evidence type="ECO:0000256" key="1">
    <source>
        <dbReference type="ARBA" id="ARBA00004752"/>
    </source>
</evidence>
<evidence type="ECO:0000256" key="3">
    <source>
        <dbReference type="ARBA" id="ARBA00022960"/>
    </source>
</evidence>
<feature type="chain" id="PRO_5047005064" description="L,D-TPase catalytic domain-containing protein" evidence="7">
    <location>
        <begin position="33"/>
        <end position="299"/>
    </location>
</feature>
<feature type="active site" description="Nucleophile" evidence="6">
    <location>
        <position position="269"/>
    </location>
</feature>
<feature type="active site" description="Proton donor/acceptor" evidence="6">
    <location>
        <position position="254"/>
    </location>
</feature>
<evidence type="ECO:0000256" key="7">
    <source>
        <dbReference type="SAM" id="SignalP"/>
    </source>
</evidence>
<dbReference type="Pfam" id="PF03734">
    <property type="entry name" value="YkuD"/>
    <property type="match status" value="1"/>
</dbReference>
<dbReference type="EMBL" id="BAAATM010000008">
    <property type="protein sequence ID" value="GAA2527431.1"/>
    <property type="molecule type" value="Genomic_DNA"/>
</dbReference>
<feature type="domain" description="L,D-TPase catalytic" evidence="8">
    <location>
        <begin position="183"/>
        <end position="293"/>
    </location>
</feature>
<keyword evidence="4 6" id="KW-0573">Peptidoglycan synthesis</keyword>
<organism evidence="9 10">
    <name type="scientific">Streptomyces levis</name>
    <dbReference type="NCBI Taxonomy" id="285566"/>
    <lineage>
        <taxon>Bacteria</taxon>
        <taxon>Bacillati</taxon>
        <taxon>Actinomycetota</taxon>
        <taxon>Actinomycetes</taxon>
        <taxon>Kitasatosporales</taxon>
        <taxon>Streptomycetaceae</taxon>
        <taxon>Streptomyces</taxon>
    </lineage>
</organism>
<keyword evidence="5 6" id="KW-0961">Cell wall biogenesis/degradation</keyword>
<dbReference type="Proteomes" id="UP001501095">
    <property type="component" value="Unassembled WGS sequence"/>
</dbReference>
<proteinExistence type="predicted"/>
<dbReference type="PROSITE" id="PS52029">
    <property type="entry name" value="LD_TPASE"/>
    <property type="match status" value="1"/>
</dbReference>
<dbReference type="SUPFAM" id="SSF141523">
    <property type="entry name" value="L,D-transpeptidase catalytic domain-like"/>
    <property type="match status" value="1"/>
</dbReference>
<dbReference type="Gene3D" id="2.40.440.10">
    <property type="entry name" value="L,D-transpeptidase catalytic domain-like"/>
    <property type="match status" value="1"/>
</dbReference>
<dbReference type="SUPFAM" id="SSF47090">
    <property type="entry name" value="PGBD-like"/>
    <property type="match status" value="1"/>
</dbReference>
<comment type="pathway">
    <text evidence="1 6">Cell wall biogenesis; peptidoglycan biosynthesis.</text>
</comment>
<keyword evidence="10" id="KW-1185">Reference proteome</keyword>
<evidence type="ECO:0000256" key="4">
    <source>
        <dbReference type="ARBA" id="ARBA00022984"/>
    </source>
</evidence>
<dbReference type="InterPro" id="IPR036365">
    <property type="entry name" value="PGBD-like_sf"/>
</dbReference>
<evidence type="ECO:0000256" key="6">
    <source>
        <dbReference type="PROSITE-ProRule" id="PRU01373"/>
    </source>
</evidence>
<dbReference type="InterPro" id="IPR005490">
    <property type="entry name" value="LD_TPept_cat_dom"/>
</dbReference>
<dbReference type="InterPro" id="IPR050979">
    <property type="entry name" value="LD-transpeptidase"/>
</dbReference>
<dbReference type="PANTHER" id="PTHR30582:SF33">
    <property type="entry name" value="EXPORTED PROTEIN"/>
    <property type="match status" value="1"/>
</dbReference>
<feature type="signal peptide" evidence="7">
    <location>
        <begin position="1"/>
        <end position="32"/>
    </location>
</feature>
<gene>
    <name evidence="9" type="ORF">GCM10010423_22110</name>
</gene>
<name>A0ABN3NNB9_9ACTN</name>
<accession>A0ABN3NNB9</accession>
<evidence type="ECO:0000256" key="2">
    <source>
        <dbReference type="ARBA" id="ARBA00022679"/>
    </source>
</evidence>
<protein>
    <recommendedName>
        <fullName evidence="8">L,D-TPase catalytic domain-containing protein</fullName>
    </recommendedName>
</protein>
<reference evidence="9 10" key="1">
    <citation type="journal article" date="2019" name="Int. J. Syst. Evol. Microbiol.">
        <title>The Global Catalogue of Microorganisms (GCM) 10K type strain sequencing project: providing services to taxonomists for standard genome sequencing and annotation.</title>
        <authorList>
            <consortium name="The Broad Institute Genomics Platform"/>
            <consortium name="The Broad Institute Genome Sequencing Center for Infectious Disease"/>
            <person name="Wu L."/>
            <person name="Ma J."/>
        </authorList>
    </citation>
    <scope>NUCLEOTIDE SEQUENCE [LARGE SCALE GENOMIC DNA]</scope>
    <source>
        <strain evidence="9 10">JCM 6924</strain>
    </source>
</reference>
<dbReference type="CDD" id="cd16913">
    <property type="entry name" value="YkuD_like"/>
    <property type="match status" value="1"/>
</dbReference>
<evidence type="ECO:0000256" key="5">
    <source>
        <dbReference type="ARBA" id="ARBA00023316"/>
    </source>
</evidence>
<dbReference type="InterPro" id="IPR038063">
    <property type="entry name" value="Transpep_catalytic_dom"/>
</dbReference>
<keyword evidence="7" id="KW-0732">Signal</keyword>
<evidence type="ECO:0000313" key="10">
    <source>
        <dbReference type="Proteomes" id="UP001501095"/>
    </source>
</evidence>
<keyword evidence="2" id="KW-0808">Transferase</keyword>
<comment type="caution">
    <text evidence="9">The sequence shown here is derived from an EMBL/GenBank/DDBJ whole genome shotgun (WGS) entry which is preliminary data.</text>
</comment>
<evidence type="ECO:0000259" key="8">
    <source>
        <dbReference type="PROSITE" id="PS52029"/>
    </source>
</evidence>
<sequence>MSGGMTRRRTAGRVLALLLAAVAVLPVGAAGAAPVPPAPGALGELVPGVAPAAVQSWALDTPDQALPPAVYTPSAEEEAVEPRSAAAGTYALVEYVPLGDAVAQVSCTGKTGPYQRQVERWLGLRVDGVQSAADCRAVRAFQVRQGIKPAIGFAGPVTWSRMRYLSARTNPDAAGRCPVRGHPVVCVDLDRQLMWVQKGRTVVFGAVPIRSGRAGYRTRAGWHRIYWRHKNHWSTLYNTPMPYSQFFSGGQAFHGVYGSLHTPVGSMGCVNLTVGDARRLWGVLRKGDRVFVWGRRPGT</sequence>
<evidence type="ECO:0000313" key="9">
    <source>
        <dbReference type="EMBL" id="GAA2527431.1"/>
    </source>
</evidence>
<keyword evidence="3 6" id="KW-0133">Cell shape</keyword>
<dbReference type="PANTHER" id="PTHR30582">
    <property type="entry name" value="L,D-TRANSPEPTIDASE"/>
    <property type="match status" value="1"/>
</dbReference>